<reference evidence="2" key="1">
    <citation type="journal article" date="2016" name="Antimicrob. Agents Chemother.">
        <title>Genetic Characterization of a blaVEB-2-carrying plasmid in Vibrio parahaemolyticus.</title>
        <authorList>
            <person name="Li R."/>
            <person name="Ye L."/>
            <person name="Zheng Z."/>
            <person name="Chan E.W."/>
            <person name="Chen S."/>
        </authorList>
    </citation>
    <scope>NUCLEOTIDE SEQUENCE</scope>
    <source>
        <strain evidence="2">VPS92</strain>
        <plasmid evidence="2">pVPS92-VEB</plasmid>
    </source>
</reference>
<protein>
    <submittedName>
        <fullName evidence="2">Uncharacterized protein</fullName>
    </submittedName>
</protein>
<keyword evidence="2" id="KW-0614">Plasmid</keyword>
<dbReference type="EMBL" id="KU356480">
    <property type="protein sequence ID" value="ANS55697.1"/>
    <property type="molecule type" value="Genomic_DNA"/>
</dbReference>
<feature type="region of interest" description="Disordered" evidence="1">
    <location>
        <begin position="1"/>
        <end position="20"/>
    </location>
</feature>
<proteinExistence type="predicted"/>
<name>A0A1B1LRP4_VIBPH</name>
<organism evidence="2">
    <name type="scientific">Vibrio parahaemolyticus</name>
    <dbReference type="NCBI Taxonomy" id="670"/>
    <lineage>
        <taxon>Bacteria</taxon>
        <taxon>Pseudomonadati</taxon>
        <taxon>Pseudomonadota</taxon>
        <taxon>Gammaproteobacteria</taxon>
        <taxon>Vibrionales</taxon>
        <taxon>Vibrionaceae</taxon>
        <taxon>Vibrio</taxon>
    </lineage>
</organism>
<evidence type="ECO:0000256" key="1">
    <source>
        <dbReference type="SAM" id="MobiDB-lite"/>
    </source>
</evidence>
<accession>A0A1B1LRP4</accession>
<feature type="compositionally biased region" description="Polar residues" evidence="1">
    <location>
        <begin position="11"/>
        <end position="20"/>
    </location>
</feature>
<feature type="compositionally biased region" description="Low complexity" evidence="1">
    <location>
        <begin position="1"/>
        <end position="10"/>
    </location>
</feature>
<dbReference type="RefSeq" id="WP_017190442.1">
    <property type="nucleotide sequence ID" value="NZ_JAESOU010000019.1"/>
</dbReference>
<evidence type="ECO:0000313" key="2">
    <source>
        <dbReference type="EMBL" id="ANS55697.1"/>
    </source>
</evidence>
<sequence length="69" mass="7795">MTTETTPETPNGTLDTESNVSLHYRDNVVSFRKKKPSTSISTMTTKSHLHRWARYTEQPVKCAVVAISK</sequence>
<dbReference type="AlphaFoldDB" id="A0A1B1LRP4"/>
<geneLocation type="plasmid" evidence="2">
    <name>pVPS92-VEB</name>
</geneLocation>